<dbReference type="Pfam" id="PF03576">
    <property type="entry name" value="Peptidase_S58"/>
    <property type="match status" value="1"/>
</dbReference>
<name>A0ABV2JA79_9FIRM</name>
<sequence>MGINLENISIGEIKTGKLNKITDVPGVKVGHATIKENNIQTGVTAIFPHDGDIFNEKLLASSVVINGFGKTAGLVQLEELGLIEAPIMLTNTMSVGDVLSGTTKYLISKYKKIGNEMAAPNILVCECNDGVINDMRAMAIKDFHAKEAIESAGSDFEEGSVGAGTGMITMSLKGGIGSSSRVINIDSSNYTIGSLVLSNFGRIKDLKINGRKIGKELYNAHKNTEVEREKGSIIIIIGTDIPLSNIQLKRVAKRAGVALSNVGSIIGHGSGDISIAFSTANKIHDDNMHSMKFISDKFINDVFRATIDCVEESVLSALIHGESVKLKSGKTIYSLQDSLKKSNLKL</sequence>
<keyword evidence="2" id="KW-0378">Hydrolase</keyword>
<organism evidence="2 3">
    <name type="scientific">Peptoniphilus olsenii</name>
    <dbReference type="NCBI Taxonomy" id="411570"/>
    <lineage>
        <taxon>Bacteria</taxon>
        <taxon>Bacillati</taxon>
        <taxon>Bacillota</taxon>
        <taxon>Tissierellia</taxon>
        <taxon>Tissierellales</taxon>
        <taxon>Peptoniphilaceae</taxon>
        <taxon>Peptoniphilus</taxon>
    </lineage>
</organism>
<keyword evidence="3" id="KW-1185">Reference proteome</keyword>
<keyword evidence="2" id="KW-0031">Aminopeptidase</keyword>
<dbReference type="PANTHER" id="PTHR36512">
    <property type="entry name" value="D-AMINOPEPTIDASE"/>
    <property type="match status" value="1"/>
</dbReference>
<dbReference type="RefSeq" id="WP_354368405.1">
    <property type="nucleotide sequence ID" value="NZ_JBEPMA010000007.1"/>
</dbReference>
<dbReference type="Gene3D" id="3.60.70.12">
    <property type="entry name" value="L-amino peptidase D-ALA esterase/amidase"/>
    <property type="match status" value="1"/>
</dbReference>
<comment type="similarity">
    <text evidence="1">Belongs to the peptidase S58 family.</text>
</comment>
<gene>
    <name evidence="2" type="ORF">ABID14_001344</name>
</gene>
<dbReference type="EMBL" id="JBEPMA010000007">
    <property type="protein sequence ID" value="MET3617710.1"/>
    <property type="molecule type" value="Genomic_DNA"/>
</dbReference>
<dbReference type="InterPro" id="IPR005321">
    <property type="entry name" value="Peptidase_S58_DmpA"/>
</dbReference>
<evidence type="ECO:0000313" key="2">
    <source>
        <dbReference type="EMBL" id="MET3617710.1"/>
    </source>
</evidence>
<evidence type="ECO:0000313" key="3">
    <source>
        <dbReference type="Proteomes" id="UP001549162"/>
    </source>
</evidence>
<dbReference type="InterPro" id="IPR016117">
    <property type="entry name" value="ArgJ-like_dom_sf"/>
</dbReference>
<dbReference type="SUPFAM" id="SSF56266">
    <property type="entry name" value="DmpA/ArgJ-like"/>
    <property type="match status" value="1"/>
</dbReference>
<protein>
    <submittedName>
        <fullName evidence="2">D-aminopeptidase</fullName>
        <ecNumber evidence="2">3.4.11.19</ecNumber>
    </submittedName>
</protein>
<reference evidence="2 3" key="1">
    <citation type="submission" date="2024-06" db="EMBL/GenBank/DDBJ databases">
        <title>Genomic Encyclopedia of Type Strains, Phase IV (KMG-IV): sequencing the most valuable type-strain genomes for metagenomic binning, comparative biology and taxonomic classification.</title>
        <authorList>
            <person name="Goeker M."/>
        </authorList>
    </citation>
    <scope>NUCLEOTIDE SEQUENCE [LARGE SCALE GENOMIC DNA]</scope>
    <source>
        <strain evidence="2 3">DSM 21460</strain>
    </source>
</reference>
<dbReference type="EC" id="3.4.11.19" evidence="2"/>
<dbReference type="Proteomes" id="UP001549162">
    <property type="component" value="Unassembled WGS sequence"/>
</dbReference>
<evidence type="ECO:0000256" key="1">
    <source>
        <dbReference type="ARBA" id="ARBA00007068"/>
    </source>
</evidence>
<dbReference type="PANTHER" id="PTHR36512:SF3">
    <property type="entry name" value="BLR5678 PROTEIN"/>
    <property type="match status" value="1"/>
</dbReference>
<proteinExistence type="inferred from homology"/>
<dbReference type="GO" id="GO:0004177">
    <property type="term" value="F:aminopeptidase activity"/>
    <property type="evidence" value="ECO:0007669"/>
    <property type="project" value="UniProtKB-KW"/>
</dbReference>
<accession>A0ABV2JA79</accession>
<keyword evidence="2" id="KW-0645">Protease</keyword>
<comment type="caution">
    <text evidence="2">The sequence shown here is derived from an EMBL/GenBank/DDBJ whole genome shotgun (WGS) entry which is preliminary data.</text>
</comment>